<keyword evidence="5" id="KW-1185">Reference proteome</keyword>
<dbReference type="CDD" id="cd00538">
    <property type="entry name" value="PA"/>
    <property type="match status" value="1"/>
</dbReference>
<gene>
    <name evidence="4" type="ORF">PECAL_2P32200</name>
</gene>
<comment type="caution">
    <text evidence="4">The sequence shown here is derived from an EMBL/GenBank/DDBJ whole genome shotgun (WGS) entry which is preliminary data.</text>
</comment>
<dbReference type="GO" id="GO:0030660">
    <property type="term" value="C:Golgi-associated vesicle membrane"/>
    <property type="evidence" value="ECO:0007669"/>
    <property type="project" value="TreeGrafter"/>
</dbReference>
<dbReference type="PANTHER" id="PTHR12174">
    <property type="entry name" value="SIGNAL PEPTIDE PEPTIDASE"/>
    <property type="match status" value="1"/>
</dbReference>
<protein>
    <recommendedName>
        <fullName evidence="3">PA domain-containing protein</fullName>
    </recommendedName>
</protein>
<dbReference type="GO" id="GO:0005765">
    <property type="term" value="C:lysosomal membrane"/>
    <property type="evidence" value="ECO:0007669"/>
    <property type="project" value="TreeGrafter"/>
</dbReference>
<dbReference type="OrthoDB" id="207268at2759"/>
<dbReference type="InterPro" id="IPR003137">
    <property type="entry name" value="PA_domain"/>
</dbReference>
<feature type="domain" description="PA" evidence="3">
    <location>
        <begin position="481"/>
        <end position="545"/>
    </location>
</feature>
<feature type="region of interest" description="Disordered" evidence="1">
    <location>
        <begin position="214"/>
        <end position="234"/>
    </location>
</feature>
<dbReference type="InterPro" id="IPR007369">
    <property type="entry name" value="Peptidase_A22B_SPP"/>
</dbReference>
<dbReference type="SUPFAM" id="SSF50156">
    <property type="entry name" value="PDZ domain-like"/>
    <property type="match status" value="1"/>
</dbReference>
<dbReference type="GO" id="GO:0098554">
    <property type="term" value="C:cytoplasmic side of endoplasmic reticulum membrane"/>
    <property type="evidence" value="ECO:0007669"/>
    <property type="project" value="TreeGrafter"/>
</dbReference>
<accession>A0A8J2SDR5</accession>
<evidence type="ECO:0000313" key="5">
    <source>
        <dbReference type="Proteomes" id="UP000789595"/>
    </source>
</evidence>
<evidence type="ECO:0000313" key="4">
    <source>
        <dbReference type="EMBL" id="CAH0370070.1"/>
    </source>
</evidence>
<dbReference type="GO" id="GO:0042500">
    <property type="term" value="F:aspartic endopeptidase activity, intramembrane cleaving"/>
    <property type="evidence" value="ECO:0007669"/>
    <property type="project" value="InterPro"/>
</dbReference>
<dbReference type="Gene3D" id="3.50.30.30">
    <property type="match status" value="2"/>
</dbReference>
<evidence type="ECO:0000259" key="3">
    <source>
        <dbReference type="Pfam" id="PF02225"/>
    </source>
</evidence>
<dbReference type="EMBL" id="CAKKNE010000002">
    <property type="protein sequence ID" value="CAH0370070.1"/>
    <property type="molecule type" value="Genomic_DNA"/>
</dbReference>
<sequence>MRRRLSNWLPLLLLAAARADDDDEACSGTYTLSGQGIRLKTAPLGAASPYALASQPDGECARPGDALVRVGAANVFDGTLQDAVEAWGAGTLTDEVAFPLADAGTVRGYALVRFVGAEQELAFRRGAGGVVEEDDAADDDLEAEAAALRAEAQQRALAAEAERAKARAEEDAAEKAAVEAHAAKVAALRAAERQARDEKQAEARRKELERIEAEEAERARKAEEERKERDEARLEQQRRREAEIQQLEKQKKAREKEERRLKRLAEAEAEAAKVWENRLVKYETWARTAWDAQKRDAAARFEFLPLEFAEAKGPLGMTFGAGKSVDATLVTHVDAGKRAARAGVLRGDEVVELRWLQRDDDGAQKEVVVNTTVVRPERVTAHVMEAIKKRWWPLTFVVFRAHEVGSVEAEAPLFVSVAAPVVLRGDQGAVTVAPWAATPVREDVDLVLADPLDGCAGSLLAEPAPVEDGRVKLGAPPPSDRKRFALAKRGGCSFVDKARALQAHVDGVLIYNTEADPVKMPAGGVPTDDISVVVAMVGADQGQRLERALRWPDRDAVALALATTMPSSDAPHHPDRDFDDEDAPPVNGNVTFQCGRDVVEARFRSAAFGPLLAPHAPLGVGFAVPPPLCALSGVERRLAGLAAVAQRGGGCGFQEKARVAEKLQAAALVVVNSEDSLTTMTLPEPDARASVAALMVGASAGAALEAMAAGACGRAAGVLARLAYDAPELGDEDG</sequence>
<keyword evidence="2" id="KW-0732">Signal</keyword>
<dbReference type="GO" id="GO:0098553">
    <property type="term" value="C:lumenal side of endoplasmic reticulum membrane"/>
    <property type="evidence" value="ECO:0007669"/>
    <property type="project" value="TreeGrafter"/>
</dbReference>
<feature type="signal peptide" evidence="2">
    <location>
        <begin position="1"/>
        <end position="19"/>
    </location>
</feature>
<dbReference type="Proteomes" id="UP000789595">
    <property type="component" value="Unassembled WGS sequence"/>
</dbReference>
<dbReference type="Pfam" id="PF02225">
    <property type="entry name" value="PA"/>
    <property type="match status" value="2"/>
</dbReference>
<dbReference type="PANTHER" id="PTHR12174:SF75">
    <property type="entry name" value="SIGNAL PEPTIDE PEPTIDASE-LIKE 2"/>
    <property type="match status" value="1"/>
</dbReference>
<dbReference type="InterPro" id="IPR036034">
    <property type="entry name" value="PDZ_sf"/>
</dbReference>
<feature type="chain" id="PRO_5035231601" description="PA domain-containing protein" evidence="2">
    <location>
        <begin position="20"/>
        <end position="734"/>
    </location>
</feature>
<name>A0A8J2SDR5_9STRA</name>
<feature type="domain" description="PA" evidence="3">
    <location>
        <begin position="637"/>
        <end position="704"/>
    </location>
</feature>
<reference evidence="4" key="1">
    <citation type="submission" date="2021-11" db="EMBL/GenBank/DDBJ databases">
        <authorList>
            <consortium name="Genoscope - CEA"/>
            <person name="William W."/>
        </authorList>
    </citation>
    <scope>NUCLEOTIDE SEQUENCE</scope>
</reference>
<proteinExistence type="predicted"/>
<organism evidence="4 5">
    <name type="scientific">Pelagomonas calceolata</name>
    <dbReference type="NCBI Taxonomy" id="35677"/>
    <lineage>
        <taxon>Eukaryota</taxon>
        <taxon>Sar</taxon>
        <taxon>Stramenopiles</taxon>
        <taxon>Ochrophyta</taxon>
        <taxon>Pelagophyceae</taxon>
        <taxon>Pelagomonadales</taxon>
        <taxon>Pelagomonadaceae</taxon>
        <taxon>Pelagomonas</taxon>
    </lineage>
</organism>
<dbReference type="GO" id="GO:0033619">
    <property type="term" value="P:membrane protein proteolysis"/>
    <property type="evidence" value="ECO:0007669"/>
    <property type="project" value="TreeGrafter"/>
</dbReference>
<dbReference type="AlphaFoldDB" id="A0A8J2SDR5"/>
<evidence type="ECO:0000256" key="1">
    <source>
        <dbReference type="SAM" id="MobiDB-lite"/>
    </source>
</evidence>
<evidence type="ECO:0000256" key="2">
    <source>
        <dbReference type="SAM" id="SignalP"/>
    </source>
</evidence>